<feature type="domain" description="Formyl transferase N-terminal" evidence="5">
    <location>
        <begin position="55"/>
        <end position="169"/>
    </location>
</feature>
<name>A0A4R2PCT6_RHOSA</name>
<protein>
    <recommendedName>
        <fullName evidence="2">phosphoribosylglycinamide formyltransferase 1</fullName>
        <ecNumber evidence="2">2.1.2.2</ecNumber>
    </recommendedName>
</protein>
<keyword evidence="7" id="KW-1185">Reference proteome</keyword>
<organism evidence="6 7">
    <name type="scientific">Rhodothalassium salexigens DSM 2132</name>
    <dbReference type="NCBI Taxonomy" id="1188247"/>
    <lineage>
        <taxon>Bacteria</taxon>
        <taxon>Pseudomonadati</taxon>
        <taxon>Pseudomonadota</taxon>
        <taxon>Alphaproteobacteria</taxon>
        <taxon>Rhodothalassiales</taxon>
        <taxon>Rhodothalassiaceae</taxon>
        <taxon>Rhodothalassium</taxon>
    </lineage>
</organism>
<reference evidence="6 7" key="1">
    <citation type="submission" date="2019-03" db="EMBL/GenBank/DDBJ databases">
        <title>Genomic Encyclopedia of Type Strains, Phase IV (KMG-IV): sequencing the most valuable type-strain genomes for metagenomic binning, comparative biology and taxonomic classification.</title>
        <authorList>
            <person name="Goeker M."/>
        </authorList>
    </citation>
    <scope>NUCLEOTIDE SEQUENCE [LARGE SCALE GENOMIC DNA]</scope>
    <source>
        <strain evidence="6 7">DSM 2132</strain>
    </source>
</reference>
<dbReference type="EMBL" id="SLXO01000008">
    <property type="protein sequence ID" value="TCP32979.1"/>
    <property type="molecule type" value="Genomic_DNA"/>
</dbReference>
<dbReference type="EC" id="2.1.2.2" evidence="2"/>
<sequence>MIEPGAQRTVFVGNRAFVWHEARRAGLRLVESLAITGSYFDRQAAQLGVPVRRIGCKRMLLDTLAALDFDLLLCNGVPHILPISRIARPGQRFVNVHPGPLPDLRGADPVNGAILLDRAAGAAVHVMDDGIDTGPLIARRRFSVPQGADVRLLYQMVFEAERQVFRQALARSFEPDPALAEPVGADSVYYTIRTADRRLQPTDNAALTVRKVRAFATPNQAPVFRIADTDLRAQAAAIVDGAALDQMAAGLDTNQVVTSGPDFLVLTKPDGLVLLDRVSGDLGAIGRGSTLKQSDLND</sequence>
<dbReference type="Proteomes" id="UP000295399">
    <property type="component" value="Unassembled WGS sequence"/>
</dbReference>
<comment type="pathway">
    <text evidence="1">Purine metabolism; IMP biosynthesis via de novo pathway; N(2)-formyl-N(1)-(5-phospho-D-ribosyl)glycinamide from N(1)-(5-phospho-D-ribosyl)glycinamide (10-formyl THF route): step 1/1.</text>
</comment>
<dbReference type="OrthoDB" id="5355061at2"/>
<evidence type="ECO:0000256" key="1">
    <source>
        <dbReference type="ARBA" id="ARBA00005054"/>
    </source>
</evidence>
<dbReference type="Pfam" id="PF00551">
    <property type="entry name" value="Formyl_trans_N"/>
    <property type="match status" value="1"/>
</dbReference>
<dbReference type="PANTHER" id="PTHR43369:SF2">
    <property type="entry name" value="PHOSPHORIBOSYLGLYCINAMIDE FORMYLTRANSFERASE"/>
    <property type="match status" value="1"/>
</dbReference>
<dbReference type="InterPro" id="IPR036477">
    <property type="entry name" value="Formyl_transf_N_sf"/>
</dbReference>
<dbReference type="GO" id="GO:0006189">
    <property type="term" value="P:'de novo' IMP biosynthetic process"/>
    <property type="evidence" value="ECO:0007669"/>
    <property type="project" value="TreeGrafter"/>
</dbReference>
<evidence type="ECO:0000256" key="2">
    <source>
        <dbReference type="ARBA" id="ARBA00012254"/>
    </source>
</evidence>
<gene>
    <name evidence="6" type="ORF">EV659_10878</name>
</gene>
<dbReference type="AlphaFoldDB" id="A0A4R2PCT6"/>
<proteinExistence type="predicted"/>
<comment type="caution">
    <text evidence="6">The sequence shown here is derived from an EMBL/GenBank/DDBJ whole genome shotgun (WGS) entry which is preliminary data.</text>
</comment>
<evidence type="ECO:0000259" key="5">
    <source>
        <dbReference type="Pfam" id="PF00551"/>
    </source>
</evidence>
<evidence type="ECO:0000256" key="4">
    <source>
        <dbReference type="ARBA" id="ARBA00022755"/>
    </source>
</evidence>
<dbReference type="SUPFAM" id="SSF53328">
    <property type="entry name" value="Formyltransferase"/>
    <property type="match status" value="1"/>
</dbReference>
<dbReference type="InParanoid" id="A0A4R2PCT6"/>
<keyword evidence="4" id="KW-0658">Purine biosynthesis</keyword>
<dbReference type="RefSeq" id="WP_132708914.1">
    <property type="nucleotide sequence ID" value="NZ_JACIGF010000008.1"/>
</dbReference>
<dbReference type="PANTHER" id="PTHR43369">
    <property type="entry name" value="PHOSPHORIBOSYLGLYCINAMIDE FORMYLTRANSFERASE"/>
    <property type="match status" value="1"/>
</dbReference>
<evidence type="ECO:0000313" key="7">
    <source>
        <dbReference type="Proteomes" id="UP000295399"/>
    </source>
</evidence>
<accession>A0A4R2PCT6</accession>
<dbReference type="GO" id="GO:0005829">
    <property type="term" value="C:cytosol"/>
    <property type="evidence" value="ECO:0007669"/>
    <property type="project" value="TreeGrafter"/>
</dbReference>
<dbReference type="InterPro" id="IPR002376">
    <property type="entry name" value="Formyl_transf_N"/>
</dbReference>
<keyword evidence="3 6" id="KW-0808">Transferase</keyword>
<dbReference type="GO" id="GO:0004644">
    <property type="term" value="F:phosphoribosylglycinamide formyltransferase activity"/>
    <property type="evidence" value="ECO:0007669"/>
    <property type="project" value="UniProtKB-EC"/>
</dbReference>
<dbReference type="Gene3D" id="3.40.50.12230">
    <property type="match status" value="1"/>
</dbReference>
<evidence type="ECO:0000256" key="3">
    <source>
        <dbReference type="ARBA" id="ARBA00022679"/>
    </source>
</evidence>
<evidence type="ECO:0000313" key="6">
    <source>
        <dbReference type="EMBL" id="TCP32979.1"/>
    </source>
</evidence>